<organism evidence="3 4">
    <name type="scientific">Eptatretus burgeri</name>
    <name type="common">Inshore hagfish</name>
    <dbReference type="NCBI Taxonomy" id="7764"/>
    <lineage>
        <taxon>Eukaryota</taxon>
        <taxon>Metazoa</taxon>
        <taxon>Chordata</taxon>
        <taxon>Craniata</taxon>
        <taxon>Vertebrata</taxon>
        <taxon>Cyclostomata</taxon>
        <taxon>Myxini</taxon>
        <taxon>Myxiniformes</taxon>
        <taxon>Myxinidae</taxon>
        <taxon>Eptatretinae</taxon>
        <taxon>Eptatretus</taxon>
    </lineage>
</organism>
<reference evidence="3" key="2">
    <citation type="submission" date="2025-09" db="UniProtKB">
        <authorList>
            <consortium name="Ensembl"/>
        </authorList>
    </citation>
    <scope>IDENTIFICATION</scope>
</reference>
<dbReference type="GO" id="GO:0005737">
    <property type="term" value="C:cytoplasm"/>
    <property type="evidence" value="ECO:0007669"/>
    <property type="project" value="TreeGrafter"/>
</dbReference>
<dbReference type="SMART" id="SM00310">
    <property type="entry name" value="PTBI"/>
    <property type="match status" value="1"/>
</dbReference>
<reference evidence="3" key="1">
    <citation type="submission" date="2025-08" db="UniProtKB">
        <authorList>
            <consortium name="Ensembl"/>
        </authorList>
    </citation>
    <scope>IDENTIFICATION</scope>
</reference>
<dbReference type="Gene3D" id="2.30.29.30">
    <property type="entry name" value="Pleckstrin-homology domain (PH domain)/Phosphotyrosine-binding domain (PTB)"/>
    <property type="match status" value="2"/>
</dbReference>
<feature type="domain" description="IRS-type PTB" evidence="2">
    <location>
        <begin position="126"/>
        <end position="231"/>
    </location>
</feature>
<evidence type="ECO:0000259" key="2">
    <source>
        <dbReference type="PROSITE" id="PS51064"/>
    </source>
</evidence>
<name>A0A8C4Q193_EPTBU</name>
<dbReference type="Proteomes" id="UP000694388">
    <property type="component" value="Unplaced"/>
</dbReference>
<dbReference type="GO" id="GO:0007169">
    <property type="term" value="P:cell surface receptor protein tyrosine kinase signaling pathway"/>
    <property type="evidence" value="ECO:0007669"/>
    <property type="project" value="TreeGrafter"/>
</dbReference>
<dbReference type="PROSITE" id="PS51064">
    <property type="entry name" value="IRS_PTB"/>
    <property type="match status" value="1"/>
</dbReference>
<accession>A0A8C4Q193</accession>
<dbReference type="SMART" id="SM01244">
    <property type="entry name" value="IRS"/>
    <property type="match status" value="1"/>
</dbReference>
<dbReference type="GeneTree" id="ENSGT00940000160143"/>
<dbReference type="AlphaFoldDB" id="A0A8C4Q193"/>
<keyword evidence="4" id="KW-1185">Reference proteome</keyword>
<dbReference type="InterPro" id="IPR002404">
    <property type="entry name" value="IRS_PTB"/>
</dbReference>
<dbReference type="SUPFAM" id="SSF50729">
    <property type="entry name" value="PH domain-like"/>
    <property type="match status" value="2"/>
</dbReference>
<dbReference type="PANTHER" id="PTHR21258">
    <property type="entry name" value="DOCKING PROTEIN RELATED"/>
    <property type="match status" value="1"/>
</dbReference>
<dbReference type="PANTHER" id="PTHR21258:SF61">
    <property type="entry name" value="PROTEIN CHICO"/>
    <property type="match status" value="1"/>
</dbReference>
<evidence type="ECO:0000313" key="3">
    <source>
        <dbReference type="Ensembl" id="ENSEBUP00000008482.1"/>
    </source>
</evidence>
<sequence>MDVLRQGSVRMKSRRFGVYRRCWLMLKKASSKGPWRLERFADERSALIQGPLKVLELNAACFALRRCKGARKRSVAVSCLDGTVRIFSCDSEREAEAWCKVLSQGELGLTFGVGRGEPDLLVTGAQREQQERFPVILLPSSALDVSGACRLQIAPEHIHLWDSGDPLRRLLSWPLSSLRRYGRDASHFTFEAGRSCHTGEGLFTFETPLGEQIYQHVHAATLAIAVQQQRCREQLEAQGQAERLATRPAVMLPRSAYWWHITQQHRNRGHQENSHCVPHGPSLALPQTLPSTAV</sequence>
<proteinExistence type="predicted"/>
<dbReference type="Ensembl" id="ENSEBUT00000008986.1">
    <property type="protein sequence ID" value="ENSEBUP00000008482.1"/>
    <property type="gene ID" value="ENSEBUG00000005490.1"/>
</dbReference>
<dbReference type="InterPro" id="IPR011993">
    <property type="entry name" value="PH-like_dom_sf"/>
</dbReference>
<evidence type="ECO:0000313" key="4">
    <source>
        <dbReference type="Proteomes" id="UP000694388"/>
    </source>
</evidence>
<dbReference type="FunFam" id="2.30.29.30:FF:000110">
    <property type="entry name" value="Docking protein 4"/>
    <property type="match status" value="1"/>
</dbReference>
<evidence type="ECO:0000256" key="1">
    <source>
        <dbReference type="SAM" id="MobiDB-lite"/>
    </source>
</evidence>
<dbReference type="Pfam" id="PF02174">
    <property type="entry name" value="IRS"/>
    <property type="match status" value="1"/>
</dbReference>
<feature type="region of interest" description="Disordered" evidence="1">
    <location>
        <begin position="269"/>
        <end position="294"/>
    </location>
</feature>
<dbReference type="OMA" id="KMLSIEC"/>
<protein>
    <submittedName>
        <fullName evidence="3">Docking protein 4</fullName>
    </submittedName>
</protein>
<dbReference type="InterPro" id="IPR050996">
    <property type="entry name" value="Docking_Protein_DOK"/>
</dbReference>